<keyword evidence="1" id="KW-0732">Signal</keyword>
<organism evidence="4 6">
    <name type="scientific">Chryseobacterium contaminans</name>
    <dbReference type="NCBI Taxonomy" id="1423959"/>
    <lineage>
        <taxon>Bacteria</taxon>
        <taxon>Pseudomonadati</taxon>
        <taxon>Bacteroidota</taxon>
        <taxon>Flavobacteriia</taxon>
        <taxon>Flavobacteriales</taxon>
        <taxon>Weeksellaceae</taxon>
        <taxon>Chryseobacterium group</taxon>
        <taxon>Chryseobacterium</taxon>
    </lineage>
</organism>
<dbReference type="RefSeq" id="WP_066693181.1">
    <property type="nucleotide sequence ID" value="NZ_FRBM01000012.1"/>
</dbReference>
<dbReference type="Pfam" id="PF18962">
    <property type="entry name" value="Por_Secre_tail"/>
    <property type="match status" value="1"/>
</dbReference>
<evidence type="ECO:0000313" key="3">
    <source>
        <dbReference type="EMBL" id="OCA79583.1"/>
    </source>
</evidence>
<dbReference type="Gene3D" id="2.60.120.200">
    <property type="match status" value="1"/>
</dbReference>
<evidence type="ECO:0000313" key="5">
    <source>
        <dbReference type="Proteomes" id="UP000093508"/>
    </source>
</evidence>
<dbReference type="STRING" id="1423959.SAMN05444407_11290"/>
<accession>A0A1M7HN70</accession>
<reference evidence="4 6" key="2">
    <citation type="submission" date="2016-11" db="EMBL/GenBank/DDBJ databases">
        <authorList>
            <person name="Jaros S."/>
            <person name="Januszkiewicz K."/>
            <person name="Wedrychowicz H."/>
        </authorList>
    </citation>
    <scope>NUCLEOTIDE SEQUENCE [LARGE SCALE GENOMIC DNA]</scope>
    <source>
        <strain evidence="4 6">DSM 27621</strain>
    </source>
</reference>
<evidence type="ECO:0000313" key="6">
    <source>
        <dbReference type="Proteomes" id="UP000184069"/>
    </source>
</evidence>
<gene>
    <name evidence="3" type="ORF">BBH99_05825</name>
    <name evidence="4" type="ORF">SAMN05444407_11290</name>
</gene>
<dbReference type="OrthoDB" id="1232784at2"/>
<dbReference type="GO" id="GO:0005975">
    <property type="term" value="P:carbohydrate metabolic process"/>
    <property type="evidence" value="ECO:0007669"/>
    <property type="project" value="UniProtKB-ARBA"/>
</dbReference>
<dbReference type="EMBL" id="FRBM01000012">
    <property type="protein sequence ID" value="SHM29956.1"/>
    <property type="molecule type" value="Genomic_DNA"/>
</dbReference>
<dbReference type="Proteomes" id="UP000184069">
    <property type="component" value="Unassembled WGS sequence"/>
</dbReference>
<dbReference type="InterPro" id="IPR026444">
    <property type="entry name" value="Secre_tail"/>
</dbReference>
<protein>
    <submittedName>
        <fullName evidence="4">Por secretion system C-terminal sorting domain-containing protein</fullName>
    </submittedName>
</protein>
<evidence type="ECO:0000256" key="1">
    <source>
        <dbReference type="ARBA" id="ARBA00022729"/>
    </source>
</evidence>
<dbReference type="Proteomes" id="UP000093508">
    <property type="component" value="Unassembled WGS sequence"/>
</dbReference>
<feature type="domain" description="Secretion system C-terminal sorting" evidence="2">
    <location>
        <begin position="587"/>
        <end position="656"/>
    </location>
</feature>
<dbReference type="EMBL" id="MAYF01000068">
    <property type="protein sequence ID" value="OCA79583.1"/>
    <property type="molecule type" value="Genomic_DNA"/>
</dbReference>
<dbReference type="InterPro" id="IPR013320">
    <property type="entry name" value="ConA-like_dom_sf"/>
</dbReference>
<reference evidence="3 5" key="1">
    <citation type="submission" date="2016-07" db="EMBL/GenBank/DDBJ databases">
        <authorList>
            <person name="Jeong J.-J."/>
            <person name="Kim D.W."/>
            <person name="Sang M.K."/>
            <person name="Choi I.-G."/>
            <person name="Kim K.D."/>
        </authorList>
    </citation>
    <scope>NUCLEOTIDE SEQUENCE [LARGE SCALE GENOMIC DNA]</scope>
    <source>
        <strain evidence="3 5">C-26</strain>
    </source>
</reference>
<dbReference type="GO" id="GO:0004553">
    <property type="term" value="F:hydrolase activity, hydrolyzing O-glycosyl compounds"/>
    <property type="evidence" value="ECO:0007669"/>
    <property type="project" value="UniProtKB-ARBA"/>
</dbReference>
<evidence type="ECO:0000259" key="2">
    <source>
        <dbReference type="Pfam" id="PF18962"/>
    </source>
</evidence>
<proteinExistence type="predicted"/>
<name>A0A1M7HN70_9FLAO</name>
<dbReference type="AlphaFoldDB" id="A0A1M7HN70"/>
<dbReference type="NCBIfam" id="TIGR04183">
    <property type="entry name" value="Por_Secre_tail"/>
    <property type="match status" value="1"/>
</dbReference>
<evidence type="ECO:0000313" key="4">
    <source>
        <dbReference type="EMBL" id="SHM29956.1"/>
    </source>
</evidence>
<dbReference type="SUPFAM" id="SSF49899">
    <property type="entry name" value="Concanavalin A-like lectins/glucanases"/>
    <property type="match status" value="1"/>
</dbReference>
<sequence length="660" mass="73614">MKIYLPAWSVLRKAMYLPLFMFMMNTLLYAQKVYISSQSSQKYGPCGACSVLNPQNVVGPDESDYTSLVIPLGLGSRIEQDLIFPSVKTHTKAVIGIGTNISGLSVQLLAGVSVETFNGNVSNNDYKIVNNEILKIGLIGTNSEKGTIEFFTTKPYDRIRISLNAGLLNLNGGLNLYYAYQLDNRVYASSETHIASSFGCNNCSVINPQNAVGPNENDYSTLTTGFYMNETDIQQTLLFPKIRTFTKLIVGVGSDSMPIDQMINDRVYIQTIKDDDMTAERFHEIKKDPQNPNRGTIEIITTVPYKGINLRLRGANSSMAPAVDLKIYYAYQEEISLDACKNVPYDPFYYFSFNGNTSSTKFGFNLHPSVLFPEFKNNIACQQGLTSTNSPYTLETSDISPSLYTGDITVSFWANIRPGDPLIPDPNDPDEYLPPTKPQPFLQLEAFGEKFRMTPRSLMIGEDFDGGQISQSGGYAHYVLVLKADDLETENACIYINGIPGGGSTDEDGTCTSWTQQERIKHKRIKIALDRADIDELIIYNRALNESEIRLLAHSYSAITNTTFTKQHQLLTSNKVKANPQEEIFTVFPNPTKGQVTLKGNIPFENANISIRNTFGTEVYRSKAKSNMIDLPATLSNGVYIFTLQTSNNKIYSQKIYLTR</sequence>
<keyword evidence="5" id="KW-1185">Reference proteome</keyword>